<name>A0AAU7JAI0_9HYPH</name>
<evidence type="ECO:0000256" key="5">
    <source>
        <dbReference type="ARBA" id="ARBA00022729"/>
    </source>
</evidence>
<evidence type="ECO:0000256" key="6">
    <source>
        <dbReference type="ARBA" id="ARBA00022737"/>
    </source>
</evidence>
<proteinExistence type="predicted"/>
<dbReference type="GO" id="GO:0020037">
    <property type="term" value="F:heme binding"/>
    <property type="evidence" value="ECO:0007669"/>
    <property type="project" value="InterPro"/>
</dbReference>
<keyword evidence="6" id="KW-0677">Repeat</keyword>
<accession>A0AAU7JAI0</accession>
<keyword evidence="2" id="KW-1003">Cell membrane</keyword>
<dbReference type="Pfam" id="PF00034">
    <property type="entry name" value="Cytochrom_C"/>
    <property type="match status" value="2"/>
</dbReference>
<dbReference type="InterPro" id="IPR014353">
    <property type="entry name" value="Membr-bd_ADH_cyt_c"/>
</dbReference>
<keyword evidence="8" id="KW-0472">Membrane</keyword>
<comment type="subcellular location">
    <subcellularLocation>
        <location evidence="1">Cell membrane</location>
    </subcellularLocation>
</comment>
<dbReference type="InterPro" id="IPR009056">
    <property type="entry name" value="Cyt_c-like_dom"/>
</dbReference>
<dbReference type="GO" id="GO:0005506">
    <property type="term" value="F:iron ion binding"/>
    <property type="evidence" value="ECO:0007669"/>
    <property type="project" value="InterPro"/>
</dbReference>
<evidence type="ECO:0000256" key="1">
    <source>
        <dbReference type="ARBA" id="ARBA00004236"/>
    </source>
</evidence>
<dbReference type="InterPro" id="IPR036909">
    <property type="entry name" value="Cyt_c-like_dom_sf"/>
</dbReference>
<dbReference type="PIRSF" id="PIRSF000018">
    <property type="entry name" value="Mb_ADH_cyt_c"/>
    <property type="match status" value="1"/>
</dbReference>
<dbReference type="InterPro" id="IPR051459">
    <property type="entry name" value="Cytochrome_c-type_DH"/>
</dbReference>
<dbReference type="Gene3D" id="1.10.760.10">
    <property type="entry name" value="Cytochrome c-like domain"/>
    <property type="match status" value="2"/>
</dbReference>
<dbReference type="SUPFAM" id="SSF46626">
    <property type="entry name" value="Cytochrome c"/>
    <property type="match status" value="2"/>
</dbReference>
<evidence type="ECO:0000256" key="9">
    <source>
        <dbReference type="PROSITE-ProRule" id="PRU00433"/>
    </source>
</evidence>
<evidence type="ECO:0000256" key="7">
    <source>
        <dbReference type="ARBA" id="ARBA00023004"/>
    </source>
</evidence>
<dbReference type="AlphaFoldDB" id="A0AAU7JAI0"/>
<dbReference type="GO" id="GO:0016614">
    <property type="term" value="F:oxidoreductase activity, acting on CH-OH group of donors"/>
    <property type="evidence" value="ECO:0007669"/>
    <property type="project" value="InterPro"/>
</dbReference>
<dbReference type="GO" id="GO:0009055">
    <property type="term" value="F:electron transfer activity"/>
    <property type="evidence" value="ECO:0007669"/>
    <property type="project" value="InterPro"/>
</dbReference>
<dbReference type="PANTHER" id="PTHR35008:SF8">
    <property type="entry name" value="ALCOHOL DEHYDROGENASE CYTOCHROME C SUBUNIT"/>
    <property type="match status" value="1"/>
</dbReference>
<keyword evidence="3 9" id="KW-0349">Heme</keyword>
<keyword evidence="7 9" id="KW-0408">Iron</keyword>
<evidence type="ECO:0000256" key="8">
    <source>
        <dbReference type="ARBA" id="ARBA00023136"/>
    </source>
</evidence>
<dbReference type="EMBL" id="CP157484">
    <property type="protein sequence ID" value="XBO37320.1"/>
    <property type="molecule type" value="Genomic_DNA"/>
</dbReference>
<dbReference type="GO" id="GO:0005886">
    <property type="term" value="C:plasma membrane"/>
    <property type="evidence" value="ECO:0007669"/>
    <property type="project" value="UniProtKB-SubCell"/>
</dbReference>
<evidence type="ECO:0000256" key="4">
    <source>
        <dbReference type="ARBA" id="ARBA00022723"/>
    </source>
</evidence>
<keyword evidence="5" id="KW-0732">Signal</keyword>
<reference evidence="11" key="1">
    <citation type="submission" date="2024-05" db="EMBL/GenBank/DDBJ databases">
        <authorList>
            <person name="Kim S."/>
            <person name="Heo J."/>
            <person name="Choi H."/>
            <person name="Choi Y."/>
            <person name="Kwon S.-W."/>
            <person name="Kim Y."/>
        </authorList>
    </citation>
    <scope>NUCLEOTIDE SEQUENCE</scope>
    <source>
        <strain evidence="11">KACC 23698</strain>
    </source>
</reference>
<protein>
    <submittedName>
        <fullName evidence="11">Cytochrome c</fullName>
    </submittedName>
</protein>
<dbReference type="PROSITE" id="PS51007">
    <property type="entry name" value="CYTC"/>
    <property type="match status" value="2"/>
</dbReference>
<dbReference type="PANTHER" id="PTHR35008">
    <property type="entry name" value="BLL4482 PROTEIN-RELATED"/>
    <property type="match status" value="1"/>
</dbReference>
<feature type="domain" description="Cytochrome c" evidence="10">
    <location>
        <begin position="191"/>
        <end position="300"/>
    </location>
</feature>
<evidence type="ECO:0000259" key="10">
    <source>
        <dbReference type="PROSITE" id="PS51007"/>
    </source>
</evidence>
<organism evidence="11">
    <name type="scientific">Alsobacter sp. KACC 23698</name>
    <dbReference type="NCBI Taxonomy" id="3149229"/>
    <lineage>
        <taxon>Bacteria</taxon>
        <taxon>Pseudomonadati</taxon>
        <taxon>Pseudomonadota</taxon>
        <taxon>Alphaproteobacteria</taxon>
        <taxon>Hyphomicrobiales</taxon>
        <taxon>Alsobacteraceae</taxon>
        <taxon>Alsobacter</taxon>
    </lineage>
</organism>
<dbReference type="RefSeq" id="WP_406854141.1">
    <property type="nucleotide sequence ID" value="NZ_CP157484.1"/>
</dbReference>
<evidence type="ECO:0000256" key="3">
    <source>
        <dbReference type="ARBA" id="ARBA00022617"/>
    </source>
</evidence>
<gene>
    <name evidence="11" type="ORF">ABEG18_16480</name>
</gene>
<sequence length="313" mass="33519">MKRFVFAILSMAILAGVGFGVLTAPSLYELVRGAPDTSTPAVADLDNGRELFFAGGCPSCHAVPGQDDRTKLGGGLALHSPFGTFYAPNISPHEADGIGGWTVEAFIRAMREGVSPDGRHYYPAFPYTSYQRMASADLADVFAFIKTLPPAEGRVRDHDLPFPFNIRRGLGLWKLAFLDGRAIQPDSTKSPEWNRGRYLVEGPGHCAECHSPRNVAGATIADKRFSGGPDPEGKGFTPNITQDKAGLASWSKADIVELLKTGFTPDYDAVGGSMAPVIRNTSQLTDADRAAMAEYLKSLPPVPSPPRPPKTSG</sequence>
<evidence type="ECO:0000256" key="2">
    <source>
        <dbReference type="ARBA" id="ARBA00022475"/>
    </source>
</evidence>
<keyword evidence="4 9" id="KW-0479">Metal-binding</keyword>
<feature type="domain" description="Cytochrome c" evidence="10">
    <location>
        <begin position="43"/>
        <end position="149"/>
    </location>
</feature>
<evidence type="ECO:0000313" key="11">
    <source>
        <dbReference type="EMBL" id="XBO37320.1"/>
    </source>
</evidence>